<comment type="catalytic activity">
    <reaction evidence="1">
        <text>L-aspartate = fumarate + NH4(+)</text>
        <dbReference type="Rhea" id="RHEA:16601"/>
        <dbReference type="ChEBI" id="CHEBI:28938"/>
        <dbReference type="ChEBI" id="CHEBI:29806"/>
        <dbReference type="ChEBI" id="CHEBI:29991"/>
        <dbReference type="EC" id="4.3.1.1"/>
    </reaction>
</comment>
<name>A0A1J5JUW1_NEOTH</name>
<dbReference type="Gene3D" id="1.10.40.30">
    <property type="entry name" value="Fumarase/aspartase (C-terminal domain)"/>
    <property type="match status" value="1"/>
</dbReference>
<dbReference type="Pfam" id="PF10415">
    <property type="entry name" value="FumaraseC_C"/>
    <property type="match status" value="1"/>
</dbReference>
<feature type="domain" description="Fumarase C C-terminal" evidence="6">
    <location>
        <begin position="408"/>
        <end position="461"/>
    </location>
</feature>
<evidence type="ECO:0000313" key="7">
    <source>
        <dbReference type="EMBL" id="OIQ09256.1"/>
    </source>
</evidence>
<dbReference type="InterPro" id="IPR008948">
    <property type="entry name" value="L-Aspartase-like"/>
</dbReference>
<dbReference type="InterPro" id="IPR051546">
    <property type="entry name" value="Aspartate_Ammonia-Lyase"/>
</dbReference>
<protein>
    <recommendedName>
        <fullName evidence="2">aspartate ammonia-lyase</fullName>
        <ecNumber evidence="2">4.3.1.1</ecNumber>
    </recommendedName>
</protein>
<evidence type="ECO:0000256" key="2">
    <source>
        <dbReference type="ARBA" id="ARBA00012992"/>
    </source>
</evidence>
<dbReference type="GO" id="GO:0008652">
    <property type="term" value="P:amino acid biosynthetic process"/>
    <property type="evidence" value="ECO:0007669"/>
    <property type="project" value="UniProtKB-KW"/>
</dbReference>
<dbReference type="Proteomes" id="UP000182743">
    <property type="component" value="Unassembled WGS sequence"/>
</dbReference>
<dbReference type="PRINTS" id="PR00149">
    <property type="entry name" value="FUMRATELYASE"/>
</dbReference>
<dbReference type="Gene3D" id="1.20.200.10">
    <property type="entry name" value="Fumarase/aspartase (Central domain)"/>
    <property type="match status" value="1"/>
</dbReference>
<reference evidence="7 8" key="1">
    <citation type="submission" date="2016-08" db="EMBL/GenBank/DDBJ databases">
        <title>Genome-based comparison of Moorella thermoacetic strains.</title>
        <authorList>
            <person name="Poehlein A."/>
            <person name="Bengelsdorf F.R."/>
            <person name="Esser C."/>
            <person name="Duerre P."/>
            <person name="Daniel R."/>
        </authorList>
    </citation>
    <scope>NUCLEOTIDE SEQUENCE [LARGE SCALE GENOMIC DNA]</scope>
    <source>
        <strain evidence="7 8">DSM 11768</strain>
    </source>
</reference>
<keyword evidence="4 7" id="KW-0456">Lyase</keyword>
<dbReference type="NCBIfam" id="NF008909">
    <property type="entry name" value="PRK12273.1"/>
    <property type="match status" value="1"/>
</dbReference>
<evidence type="ECO:0000259" key="6">
    <source>
        <dbReference type="Pfam" id="PF10415"/>
    </source>
</evidence>
<organism evidence="7 8">
    <name type="scientific">Neomoorella thermoacetica</name>
    <name type="common">Clostridium thermoaceticum</name>
    <dbReference type="NCBI Taxonomy" id="1525"/>
    <lineage>
        <taxon>Bacteria</taxon>
        <taxon>Bacillati</taxon>
        <taxon>Bacillota</taxon>
        <taxon>Clostridia</taxon>
        <taxon>Neomoorellales</taxon>
        <taxon>Neomoorellaceae</taxon>
        <taxon>Neomoorella</taxon>
    </lineage>
</organism>
<dbReference type="InterPro" id="IPR024083">
    <property type="entry name" value="Fumarase/histidase_N"/>
</dbReference>
<accession>A0A1J5JUW1</accession>
<dbReference type="InterPro" id="IPR020557">
    <property type="entry name" value="Fumarate_lyase_CS"/>
</dbReference>
<dbReference type="Gene3D" id="1.10.275.10">
    <property type="entry name" value="Fumarase/aspartase (N-terminal domain)"/>
    <property type="match status" value="1"/>
</dbReference>
<gene>
    <name evidence="7" type="primary">aspA</name>
    <name evidence="7" type="ORF">MOOR_10150</name>
</gene>
<dbReference type="PANTHER" id="PTHR42696:SF2">
    <property type="entry name" value="ASPARTATE AMMONIA-LYASE"/>
    <property type="match status" value="1"/>
</dbReference>
<comment type="caution">
    <text evidence="7">The sequence shown here is derived from an EMBL/GenBank/DDBJ whole genome shotgun (WGS) entry which is preliminary data.</text>
</comment>
<dbReference type="CDD" id="cd01357">
    <property type="entry name" value="Aspartase"/>
    <property type="match status" value="1"/>
</dbReference>
<keyword evidence="3" id="KW-0028">Amino-acid biosynthesis</keyword>
<dbReference type="FunFam" id="1.10.275.10:FF:000001">
    <property type="entry name" value="Fumarate hydratase, mitochondrial"/>
    <property type="match status" value="1"/>
</dbReference>
<dbReference type="GO" id="GO:0005829">
    <property type="term" value="C:cytosol"/>
    <property type="evidence" value="ECO:0007669"/>
    <property type="project" value="TreeGrafter"/>
</dbReference>
<dbReference type="AlphaFoldDB" id="A0A1J5JUW1"/>
<evidence type="ECO:0000256" key="4">
    <source>
        <dbReference type="ARBA" id="ARBA00023239"/>
    </source>
</evidence>
<evidence type="ECO:0000259" key="5">
    <source>
        <dbReference type="Pfam" id="PF00206"/>
    </source>
</evidence>
<evidence type="ECO:0000256" key="1">
    <source>
        <dbReference type="ARBA" id="ARBA00001494"/>
    </source>
</evidence>
<dbReference type="EC" id="4.3.1.1" evidence="2"/>
<dbReference type="GO" id="GO:0006531">
    <property type="term" value="P:aspartate metabolic process"/>
    <property type="evidence" value="ECO:0007669"/>
    <property type="project" value="TreeGrafter"/>
</dbReference>
<dbReference type="Pfam" id="PF00206">
    <property type="entry name" value="Lyase_1"/>
    <property type="match status" value="1"/>
</dbReference>
<dbReference type="PANTHER" id="PTHR42696">
    <property type="entry name" value="ASPARTATE AMMONIA-LYASE"/>
    <property type="match status" value="1"/>
</dbReference>
<dbReference type="InterPro" id="IPR022761">
    <property type="entry name" value="Fumarate_lyase_N"/>
</dbReference>
<evidence type="ECO:0000256" key="3">
    <source>
        <dbReference type="ARBA" id="ARBA00022605"/>
    </source>
</evidence>
<dbReference type="PROSITE" id="PS00163">
    <property type="entry name" value="FUMARATE_LYASES"/>
    <property type="match status" value="1"/>
</dbReference>
<dbReference type="InterPro" id="IPR018951">
    <property type="entry name" value="Fumarase_C_C"/>
</dbReference>
<dbReference type="SUPFAM" id="SSF48557">
    <property type="entry name" value="L-aspartase-like"/>
    <property type="match status" value="1"/>
</dbReference>
<dbReference type="EMBL" id="MIHH01000004">
    <property type="protein sequence ID" value="OIQ09256.1"/>
    <property type="molecule type" value="Genomic_DNA"/>
</dbReference>
<feature type="domain" description="Fumarate lyase N-terminal" evidence="5">
    <location>
        <begin position="13"/>
        <end position="341"/>
    </location>
</feature>
<evidence type="ECO:0000313" key="8">
    <source>
        <dbReference type="Proteomes" id="UP000182743"/>
    </source>
</evidence>
<sequence length="478" mass="51582">MSMSTRQEHDLLGTREVPATAYYGIHTLRAAENFNVSRARVHPELIKALATVKEAAARANLDLGYLPAEKGRAIITACQEVARGELADQFFLDAYQGGAGTSTNMNVNEVIANRALEILGRPKGDYATIHPIDHVNLHQSTNDVYPTAMRVAAIRLLLPLADELAKLQEALQEKEAAFAGVVKIGRTELQDAVPVTLGQEFGAYAQAISRDRWRLYKVEERLRQVNLGGTATGTGLNAPLKYIYLVNDYLRRLTGIGLARSENMIDATQNMDVFVEVSGLVKAAAVTMHKIASDLRFMAAGPRGGPAEINLPERQAGSSIMPGKVNPVIPEMVSQVAMQVMANDYLIAMAASQGQLELNPFAPLIAHTLLESLAMLAAAARIFRTECITGITANPERCQELLAVSPALATALLPYIGYEKATEVVREAVVSGRSIKEIVLEKGYLTSDELENVLTPAAMTKPGTVGAVKQGIKEKGKA</sequence>
<proteinExistence type="predicted"/>
<dbReference type="GO" id="GO:0008797">
    <property type="term" value="F:aspartate ammonia-lyase activity"/>
    <property type="evidence" value="ECO:0007669"/>
    <property type="project" value="UniProtKB-EC"/>
</dbReference>
<dbReference type="FunFam" id="1.10.40.30:FF:000002">
    <property type="entry name" value="Fumarate hydratase class II"/>
    <property type="match status" value="1"/>
</dbReference>
<dbReference type="GO" id="GO:0006099">
    <property type="term" value="P:tricarboxylic acid cycle"/>
    <property type="evidence" value="ECO:0007669"/>
    <property type="project" value="InterPro"/>
</dbReference>
<dbReference type="FunFam" id="1.20.200.10:FF:000001">
    <property type="entry name" value="Fumarate hydratase, mitochondrial"/>
    <property type="match status" value="1"/>
</dbReference>
<dbReference type="InterPro" id="IPR000362">
    <property type="entry name" value="Fumarate_lyase_fam"/>
</dbReference>